<proteinExistence type="predicted"/>
<feature type="transmembrane region" description="Helical" evidence="1">
    <location>
        <begin position="207"/>
        <end position="228"/>
    </location>
</feature>
<feature type="transmembrane region" description="Helical" evidence="1">
    <location>
        <begin position="113"/>
        <end position="131"/>
    </location>
</feature>
<feature type="transmembrane region" description="Helical" evidence="1">
    <location>
        <begin position="35"/>
        <end position="55"/>
    </location>
</feature>
<dbReference type="GeneID" id="38458191"/>
<evidence type="ECO:0000256" key="1">
    <source>
        <dbReference type="SAM" id="Phobius"/>
    </source>
</evidence>
<organism evidence="2">
    <name type="scientific">Capsosiphon fulvescens</name>
    <dbReference type="NCBI Taxonomy" id="205396"/>
    <lineage>
        <taxon>Eukaryota</taxon>
        <taxon>Viridiplantae</taxon>
        <taxon>Chlorophyta</taxon>
        <taxon>core chlorophytes</taxon>
        <taxon>Ulvophyceae</taxon>
        <taxon>OUU clade</taxon>
        <taxon>Ulotrichales</taxon>
        <taxon>Ulotrichaceae</taxon>
        <taxon>Capsosiphon</taxon>
    </lineage>
</organism>
<feature type="transmembrane region" description="Helical" evidence="1">
    <location>
        <begin position="172"/>
        <end position="187"/>
    </location>
</feature>
<feature type="transmembrane region" description="Helical" evidence="1">
    <location>
        <begin position="138"/>
        <end position="160"/>
    </location>
</feature>
<dbReference type="RefSeq" id="YP_009538402.1">
    <property type="nucleotide sequence ID" value="NC_039920.1"/>
</dbReference>
<keyword evidence="2" id="KW-0934">Plastid</keyword>
<dbReference type="EMBL" id="MG727869">
    <property type="protein sequence ID" value="AWX64091.1"/>
    <property type="molecule type" value="Genomic_DNA"/>
</dbReference>
<reference evidence="2" key="1">
    <citation type="journal article" date="2018" name="J. Phycol.">
        <title>Flip-flop organization in the chloroplast genome of Capsosiphon fulvescens (Ulvophyceae, Chlorophyta.</title>
        <authorList>
            <person name="Kim D."/>
            <person name="Lee J."/>
            <person name="Choi J.W."/>
            <person name="Yang J.H."/>
            <person name="Hwang I.K."/>
            <person name="Yoon H.S."/>
        </authorList>
    </citation>
    <scope>NUCLEOTIDE SEQUENCE</scope>
    <source>
        <strain evidence="2">TypeA</strain>
    </source>
</reference>
<gene>
    <name evidence="2" type="primary">ycf1</name>
    <name evidence="2" type="ORF">Capsosi_060</name>
</gene>
<sequence length="795" mass="90426">MFFTTALKDYIDQLNDLAFSLNDNFTTFALLKCSFLYVLNSIKVFGIYVLSFTWITDFVELPCNFKATYSALFTGSDVFSTMIETKMGVNLYSFTSRAPINANHLGTGLLNSFFLALPLSLPHLLTIRCFLLNGIPAAIYAASGTILGQLLFLTCVLFGFSGILIPFQSLEPLNYIIGLGVIVNLLYKMTHDPIGNVLNKNQKKILIPLFTVNFFLAWTEQTSIFQYFGNLTVNSLPTLLQNNYDNSTLTSFFNSILPNISYLSGILLGTIGWTILFGMIIMSLRNWVASTFLIPFTYLNEKLHYATLFVTFTFCLTSIPYYGFDYLVSNPLGFVSQDKSLVWAKTAPVFKLESPLSFNTSSVMKLPPIFFNTSPFDRQSQLKDQLYKYEDFSYEPNHYWNNRYYIRNSTVIKTNKGQVPIIKLNKDNTEPLNKAQDRQAFLSDFYDKSEIENKSLSSLETKVDTIASTVLNSNAYNYFDVNLEAKPVQYNLFRQKYYGNPLYKALTQFEMNAFLLGQPKYQNITASDEAELYNRRIIFNNYLDSIEQYKSVTTEQKKPFASKVYNQQFKGTFDHVRQYFLINLTQTANNSNEKSVLKFDQPLYNANPRESSILFHEELKLDNDTDIKDFSGGTVDSAPFYIGWDGLKRKFLVKTNWTPGIPNGLVSKGLAADQLPSRGEFNQFSFQAWPKTKTSQDLNSNISLPYTVLSKQGKIDIASHLNIIDPLSSGKKNLSTTNVLNTLNLPSYNWSNVTQDNAFYSKLNTIIDLGNTIPPQFGGITWPGQGEQFMKLFKN</sequence>
<keyword evidence="1" id="KW-0812">Transmembrane</keyword>
<keyword evidence="1" id="KW-0472">Membrane</keyword>
<name>A0A3P8MUM6_9CHLO</name>
<evidence type="ECO:0000313" key="2">
    <source>
        <dbReference type="EMBL" id="AWX64091.1"/>
    </source>
</evidence>
<protein>
    <submittedName>
        <fullName evidence="2">Putative chloroplast RF1</fullName>
    </submittedName>
</protein>
<keyword evidence="1" id="KW-1133">Transmembrane helix</keyword>
<dbReference type="AlphaFoldDB" id="A0A3P8MUM6"/>
<feature type="transmembrane region" description="Helical" evidence="1">
    <location>
        <begin position="303"/>
        <end position="324"/>
    </location>
</feature>
<accession>A0A3P8MUM6</accession>
<feature type="transmembrane region" description="Helical" evidence="1">
    <location>
        <begin position="260"/>
        <end position="282"/>
    </location>
</feature>
<geneLocation type="plastid" evidence="2"/>